<evidence type="ECO:0000256" key="2">
    <source>
        <dbReference type="ARBA" id="ARBA00023043"/>
    </source>
</evidence>
<dbReference type="OrthoDB" id="341259at2759"/>
<dbReference type="PROSITE" id="PS50088">
    <property type="entry name" value="ANK_REPEAT"/>
    <property type="match status" value="3"/>
</dbReference>
<keyword evidence="1" id="KW-0677">Repeat</keyword>
<organism evidence="4 5">
    <name type="scientific">Calycina marina</name>
    <dbReference type="NCBI Taxonomy" id="1763456"/>
    <lineage>
        <taxon>Eukaryota</taxon>
        <taxon>Fungi</taxon>
        <taxon>Dikarya</taxon>
        <taxon>Ascomycota</taxon>
        <taxon>Pezizomycotina</taxon>
        <taxon>Leotiomycetes</taxon>
        <taxon>Helotiales</taxon>
        <taxon>Pezizellaceae</taxon>
        <taxon>Calycina</taxon>
    </lineage>
</organism>
<dbReference type="GO" id="GO:0003723">
    <property type="term" value="F:RNA binding"/>
    <property type="evidence" value="ECO:0007669"/>
    <property type="project" value="TreeGrafter"/>
</dbReference>
<dbReference type="GO" id="GO:0004540">
    <property type="term" value="F:RNA nuclease activity"/>
    <property type="evidence" value="ECO:0007669"/>
    <property type="project" value="TreeGrafter"/>
</dbReference>
<dbReference type="EMBL" id="MU254482">
    <property type="protein sequence ID" value="KAG9240334.1"/>
    <property type="molecule type" value="Genomic_DNA"/>
</dbReference>
<dbReference type="SUPFAM" id="SSF48403">
    <property type="entry name" value="Ankyrin repeat"/>
    <property type="match status" value="1"/>
</dbReference>
<dbReference type="Pfam" id="PF12796">
    <property type="entry name" value="Ank_2"/>
    <property type="match status" value="2"/>
</dbReference>
<feature type="repeat" description="ANK" evidence="3">
    <location>
        <begin position="87"/>
        <end position="119"/>
    </location>
</feature>
<dbReference type="InterPro" id="IPR036770">
    <property type="entry name" value="Ankyrin_rpt-contain_sf"/>
</dbReference>
<keyword evidence="5" id="KW-1185">Reference proteome</keyword>
<feature type="repeat" description="ANK" evidence="3">
    <location>
        <begin position="120"/>
        <end position="152"/>
    </location>
</feature>
<dbReference type="PANTHER" id="PTHR24141">
    <property type="entry name" value="2-5A-DEPENDENT RIBONUCLEASE"/>
    <property type="match status" value="1"/>
</dbReference>
<evidence type="ECO:0000256" key="3">
    <source>
        <dbReference type="PROSITE-ProRule" id="PRU00023"/>
    </source>
</evidence>
<dbReference type="AlphaFoldDB" id="A0A9P7YUR3"/>
<dbReference type="Gene3D" id="1.25.40.20">
    <property type="entry name" value="Ankyrin repeat-containing domain"/>
    <property type="match status" value="1"/>
</dbReference>
<dbReference type="SMART" id="SM00248">
    <property type="entry name" value="ANK"/>
    <property type="match status" value="5"/>
</dbReference>
<dbReference type="PANTHER" id="PTHR24141:SF1">
    <property type="entry name" value="2-5A-DEPENDENT RIBONUCLEASE"/>
    <property type="match status" value="1"/>
</dbReference>
<protein>
    <submittedName>
        <fullName evidence="4">Ankyrin repeat-containing domain protein</fullName>
    </submittedName>
</protein>
<keyword evidence="2 3" id="KW-0040">ANK repeat</keyword>
<accession>A0A9P7YUR3</accession>
<evidence type="ECO:0000256" key="1">
    <source>
        <dbReference type="ARBA" id="ARBA00022737"/>
    </source>
</evidence>
<feature type="repeat" description="ANK" evidence="3">
    <location>
        <begin position="197"/>
        <end position="218"/>
    </location>
</feature>
<comment type="caution">
    <text evidence="4">The sequence shown here is derived from an EMBL/GenBank/DDBJ whole genome shotgun (WGS) entry which is preliminary data.</text>
</comment>
<dbReference type="PROSITE" id="PS50297">
    <property type="entry name" value="ANK_REP_REGION"/>
    <property type="match status" value="2"/>
</dbReference>
<dbReference type="InterPro" id="IPR002110">
    <property type="entry name" value="Ankyrin_rpt"/>
</dbReference>
<evidence type="ECO:0000313" key="4">
    <source>
        <dbReference type="EMBL" id="KAG9240334.1"/>
    </source>
</evidence>
<name>A0A9P7YUR3_9HELO</name>
<evidence type="ECO:0000313" key="5">
    <source>
        <dbReference type="Proteomes" id="UP000887226"/>
    </source>
</evidence>
<sequence length="218" mass="23597">MTHCFTRQSRDAEPLSKKCETPLFRAVQRDERGIVYILLDKGANPAFYPPGEHTPPLQYAAFPDRKSVVKMLIERCTLGEIEDVTPAGETALYLAVQKGYNGSVEILLKAGANINTSPLAKPSILNVAVSAGQLSVVKLLLEKGAFLEERNQVGDTPLACAVASGNTKVAKLLIEHTTVITHLLSQAKIDLEIPNSKGETPLYTAINASQTTIMQTLL</sequence>
<reference evidence="4" key="1">
    <citation type="journal article" date="2021" name="IMA Fungus">
        <title>Genomic characterization of three marine fungi, including Emericellopsis atlantica sp. nov. with signatures of a generalist lifestyle and marine biomass degradation.</title>
        <authorList>
            <person name="Hagestad O.C."/>
            <person name="Hou L."/>
            <person name="Andersen J.H."/>
            <person name="Hansen E.H."/>
            <person name="Altermark B."/>
            <person name="Li C."/>
            <person name="Kuhnert E."/>
            <person name="Cox R.J."/>
            <person name="Crous P.W."/>
            <person name="Spatafora J.W."/>
            <person name="Lail K."/>
            <person name="Amirebrahimi M."/>
            <person name="Lipzen A."/>
            <person name="Pangilinan J."/>
            <person name="Andreopoulos W."/>
            <person name="Hayes R.D."/>
            <person name="Ng V."/>
            <person name="Grigoriev I.V."/>
            <person name="Jackson S.A."/>
            <person name="Sutton T.D.S."/>
            <person name="Dobson A.D.W."/>
            <person name="Rama T."/>
        </authorList>
    </citation>
    <scope>NUCLEOTIDE SEQUENCE</scope>
    <source>
        <strain evidence="4">TRa3180A</strain>
    </source>
</reference>
<dbReference type="GO" id="GO:0006396">
    <property type="term" value="P:RNA processing"/>
    <property type="evidence" value="ECO:0007669"/>
    <property type="project" value="TreeGrafter"/>
</dbReference>
<gene>
    <name evidence="4" type="ORF">BJ878DRAFT_561399</name>
</gene>
<dbReference type="Proteomes" id="UP000887226">
    <property type="component" value="Unassembled WGS sequence"/>
</dbReference>
<proteinExistence type="predicted"/>